<protein>
    <submittedName>
        <fullName evidence="1">Uncharacterized protein</fullName>
    </submittedName>
</protein>
<comment type="caution">
    <text evidence="1">The sequence shown here is derived from an EMBL/GenBank/DDBJ whole genome shotgun (WGS) entry which is preliminary data.</text>
</comment>
<reference evidence="1" key="1">
    <citation type="journal article" date="2023" name="Plant J.">
        <title>Genome sequences and population genomics provide insights into the demographic history, inbreeding, and mutation load of two 'living fossil' tree species of Dipteronia.</title>
        <authorList>
            <person name="Feng Y."/>
            <person name="Comes H.P."/>
            <person name="Chen J."/>
            <person name="Zhu S."/>
            <person name="Lu R."/>
            <person name="Zhang X."/>
            <person name="Li P."/>
            <person name="Qiu J."/>
            <person name="Olsen K.M."/>
            <person name="Qiu Y."/>
        </authorList>
    </citation>
    <scope>NUCLEOTIDE SEQUENCE</scope>
    <source>
        <strain evidence="1">NBL</strain>
    </source>
</reference>
<dbReference type="Proteomes" id="UP001281410">
    <property type="component" value="Unassembled WGS sequence"/>
</dbReference>
<accession>A0AAE0EJD6</accession>
<organism evidence="1 2">
    <name type="scientific">Dipteronia sinensis</name>
    <dbReference type="NCBI Taxonomy" id="43782"/>
    <lineage>
        <taxon>Eukaryota</taxon>
        <taxon>Viridiplantae</taxon>
        <taxon>Streptophyta</taxon>
        <taxon>Embryophyta</taxon>
        <taxon>Tracheophyta</taxon>
        <taxon>Spermatophyta</taxon>
        <taxon>Magnoliopsida</taxon>
        <taxon>eudicotyledons</taxon>
        <taxon>Gunneridae</taxon>
        <taxon>Pentapetalae</taxon>
        <taxon>rosids</taxon>
        <taxon>malvids</taxon>
        <taxon>Sapindales</taxon>
        <taxon>Sapindaceae</taxon>
        <taxon>Hippocastanoideae</taxon>
        <taxon>Acereae</taxon>
        <taxon>Dipteronia</taxon>
    </lineage>
</organism>
<gene>
    <name evidence="1" type="ORF">Dsin_000431</name>
</gene>
<proteinExistence type="predicted"/>
<dbReference type="EMBL" id="JANJYJ010000001">
    <property type="protein sequence ID" value="KAK3228550.1"/>
    <property type="molecule type" value="Genomic_DNA"/>
</dbReference>
<evidence type="ECO:0000313" key="2">
    <source>
        <dbReference type="Proteomes" id="UP001281410"/>
    </source>
</evidence>
<keyword evidence="2" id="KW-1185">Reference proteome</keyword>
<sequence length="76" mass="8759">MAQENLVFSTKKFLNHSRCASQRLQNDKKVILQSLQELDSLTPTPEQLYFVMLGIELKSYDRNSNTRVSSRNGRLA</sequence>
<name>A0AAE0EJD6_9ROSI</name>
<dbReference type="AlphaFoldDB" id="A0AAE0EJD6"/>
<evidence type="ECO:0000313" key="1">
    <source>
        <dbReference type="EMBL" id="KAK3228550.1"/>
    </source>
</evidence>